<evidence type="ECO:0000256" key="6">
    <source>
        <dbReference type="ARBA" id="ARBA00022989"/>
    </source>
</evidence>
<evidence type="ECO:0000256" key="2">
    <source>
        <dbReference type="ARBA" id="ARBA00004141"/>
    </source>
</evidence>
<evidence type="ECO:0000313" key="13">
    <source>
        <dbReference type="Proteomes" id="UP000694871"/>
    </source>
</evidence>
<evidence type="ECO:0000256" key="1">
    <source>
        <dbReference type="ARBA" id="ARBA00004138"/>
    </source>
</evidence>
<keyword evidence="8 12" id="KW-0472">Membrane</keyword>
<evidence type="ECO:0000256" key="5">
    <source>
        <dbReference type="ARBA" id="ARBA00022794"/>
    </source>
</evidence>
<gene>
    <name evidence="14" type="primary">TMEM237</name>
</gene>
<name>A0ABM1KSI7_GEKJA</name>
<evidence type="ECO:0000256" key="9">
    <source>
        <dbReference type="ARBA" id="ARBA00023273"/>
    </source>
</evidence>
<keyword evidence="6 12" id="KW-1133">Transmembrane helix</keyword>
<evidence type="ECO:0000256" key="4">
    <source>
        <dbReference type="ARBA" id="ARBA00022692"/>
    </source>
</evidence>
<protein>
    <submittedName>
        <fullName evidence="14">Transmembrane protein 237</fullName>
    </submittedName>
</protein>
<dbReference type="RefSeq" id="XP_015276674.1">
    <property type="nucleotide sequence ID" value="XM_015421188.1"/>
</dbReference>
<feature type="transmembrane region" description="Helical" evidence="12">
    <location>
        <begin position="246"/>
        <end position="264"/>
    </location>
</feature>
<organism evidence="13 14">
    <name type="scientific">Gekko japonicus</name>
    <name type="common">Schlegel's Japanese gecko</name>
    <dbReference type="NCBI Taxonomy" id="146911"/>
    <lineage>
        <taxon>Eukaryota</taxon>
        <taxon>Metazoa</taxon>
        <taxon>Chordata</taxon>
        <taxon>Craniata</taxon>
        <taxon>Vertebrata</taxon>
        <taxon>Euteleostomi</taxon>
        <taxon>Lepidosauria</taxon>
        <taxon>Squamata</taxon>
        <taxon>Bifurcata</taxon>
        <taxon>Gekkota</taxon>
        <taxon>Gekkonidae</taxon>
        <taxon>Gekkoninae</taxon>
        <taxon>Gekko</taxon>
    </lineage>
</organism>
<feature type="transmembrane region" description="Helical" evidence="12">
    <location>
        <begin position="206"/>
        <end position="226"/>
    </location>
</feature>
<dbReference type="InterPro" id="IPR029409">
    <property type="entry name" value="TMEM237"/>
</dbReference>
<dbReference type="GeneID" id="107118815"/>
<evidence type="ECO:0000256" key="10">
    <source>
        <dbReference type="ARBA" id="ARBA00025631"/>
    </source>
</evidence>
<keyword evidence="5" id="KW-0970">Cilium biogenesis/degradation</keyword>
<reference evidence="14" key="1">
    <citation type="submission" date="2025-08" db="UniProtKB">
        <authorList>
            <consortium name="RefSeq"/>
        </authorList>
    </citation>
    <scope>IDENTIFICATION</scope>
</reference>
<keyword evidence="4 12" id="KW-0812">Transmembrane</keyword>
<evidence type="ECO:0000256" key="12">
    <source>
        <dbReference type="SAM" id="Phobius"/>
    </source>
</evidence>
<evidence type="ECO:0000256" key="7">
    <source>
        <dbReference type="ARBA" id="ARBA00023069"/>
    </source>
</evidence>
<evidence type="ECO:0000256" key="11">
    <source>
        <dbReference type="SAM" id="MobiDB-lite"/>
    </source>
</evidence>
<feature type="region of interest" description="Disordered" evidence="11">
    <location>
        <begin position="50"/>
        <end position="79"/>
    </location>
</feature>
<dbReference type="PANTHER" id="PTHR28388">
    <property type="entry name" value="TRANSMEMBRANE PROTEIN 237"/>
    <property type="match status" value="1"/>
</dbReference>
<evidence type="ECO:0000256" key="8">
    <source>
        <dbReference type="ARBA" id="ARBA00023136"/>
    </source>
</evidence>
<keyword evidence="7" id="KW-0969">Cilium</keyword>
<feature type="transmembrane region" description="Helical" evidence="12">
    <location>
        <begin position="276"/>
        <end position="298"/>
    </location>
</feature>
<sequence>MENARPCPPRVLPPVPSGSQDEVPLGRSKRKKVKGIHSLDIIVPDAVRRPFESIGPLTSEAQDAAPQRKRKKKKMPLELESSFTKQNGNFLYPEPVEENLTRKPRKKVKKTRPTESANELGVEDEDIIEEEQVRGSEQQPVFSAPVIASQPVSKVFVEKNRRFQAADRNDLIKTTENIDVFLDMKSSWTTKDVALSVHHGFRMVSLFTHGFLAGYAIWNVIVIYVLGGNQLSTASNLLQQYKTLAYPAQSLLYLLLAICTVSAFDRIDLAKALVAVRGFLTLNPAAVASFLYFVALVLSLSQQMTGDRINLYTPPSENGSLWTPGTEEEILQPWMVVNLVIALLVGLAWLFLSYRPQLDYSEELFNAEIEDYPPLDKEGQVS</sequence>
<proteinExistence type="inferred from homology"/>
<evidence type="ECO:0000313" key="14">
    <source>
        <dbReference type="RefSeq" id="XP_015276674.1"/>
    </source>
</evidence>
<accession>A0ABM1KSI7</accession>
<keyword evidence="13" id="KW-1185">Reference proteome</keyword>
<dbReference type="Proteomes" id="UP000694871">
    <property type="component" value="Unplaced"/>
</dbReference>
<dbReference type="Pfam" id="PF15383">
    <property type="entry name" value="TMEM237"/>
    <property type="match status" value="1"/>
</dbReference>
<evidence type="ECO:0000256" key="3">
    <source>
        <dbReference type="ARBA" id="ARBA00008783"/>
    </source>
</evidence>
<keyword evidence="9" id="KW-0966">Cell projection</keyword>
<feature type="transmembrane region" description="Helical" evidence="12">
    <location>
        <begin position="331"/>
        <end position="352"/>
    </location>
</feature>
<feature type="region of interest" description="Disordered" evidence="11">
    <location>
        <begin position="1"/>
        <end position="31"/>
    </location>
</feature>
<comment type="subcellular location">
    <subcellularLocation>
        <location evidence="1">Cell projection</location>
        <location evidence="1">Cilium</location>
    </subcellularLocation>
    <subcellularLocation>
        <location evidence="2">Membrane</location>
        <topology evidence="2">Multi-pass membrane protein</topology>
    </subcellularLocation>
</comment>
<comment type="function">
    <text evidence="10">Component of the transition zone in primary cilia. Required for ciliogenesis.</text>
</comment>
<feature type="compositionally biased region" description="Pro residues" evidence="11">
    <location>
        <begin position="1"/>
        <end position="16"/>
    </location>
</feature>
<dbReference type="PANTHER" id="PTHR28388:SF1">
    <property type="entry name" value="TRANSMEMBRANE PROTEIN 237"/>
    <property type="match status" value="1"/>
</dbReference>
<comment type="similarity">
    <text evidence="3">Belongs to the TMEM237 family.</text>
</comment>